<sequence length="87" mass="10059">MNKIWDTCQVMVQQQWFFGGKNVRILMFSHAIRIGLTIPGFLTRVYKVPNKRKSFILLISHLQTLIRSIFSLALLFSAEDIFTIGIS</sequence>
<proteinExistence type="predicted"/>
<reference evidence="2" key="2">
    <citation type="submission" date="2020-06" db="EMBL/GenBank/DDBJ databases">
        <title>Helianthus annuus Genome sequencing and assembly Release 2.</title>
        <authorList>
            <person name="Gouzy J."/>
            <person name="Langlade N."/>
            <person name="Munos S."/>
        </authorList>
    </citation>
    <scope>NUCLEOTIDE SEQUENCE</scope>
    <source>
        <tissue evidence="2">Leaves</tissue>
    </source>
</reference>
<reference evidence="2" key="1">
    <citation type="journal article" date="2017" name="Nature">
        <title>The sunflower genome provides insights into oil metabolism, flowering and Asterid evolution.</title>
        <authorList>
            <person name="Badouin H."/>
            <person name="Gouzy J."/>
            <person name="Grassa C.J."/>
            <person name="Murat F."/>
            <person name="Staton S.E."/>
            <person name="Cottret L."/>
            <person name="Lelandais-Briere C."/>
            <person name="Owens G.L."/>
            <person name="Carrere S."/>
            <person name="Mayjonade B."/>
            <person name="Legrand L."/>
            <person name="Gill N."/>
            <person name="Kane N.C."/>
            <person name="Bowers J.E."/>
            <person name="Hubner S."/>
            <person name="Bellec A."/>
            <person name="Berard A."/>
            <person name="Berges H."/>
            <person name="Blanchet N."/>
            <person name="Boniface M.C."/>
            <person name="Brunel D."/>
            <person name="Catrice O."/>
            <person name="Chaidir N."/>
            <person name="Claudel C."/>
            <person name="Donnadieu C."/>
            <person name="Faraut T."/>
            <person name="Fievet G."/>
            <person name="Helmstetter N."/>
            <person name="King M."/>
            <person name="Knapp S.J."/>
            <person name="Lai Z."/>
            <person name="Le Paslier M.C."/>
            <person name="Lippi Y."/>
            <person name="Lorenzon L."/>
            <person name="Mandel J.R."/>
            <person name="Marage G."/>
            <person name="Marchand G."/>
            <person name="Marquand E."/>
            <person name="Bret-Mestries E."/>
            <person name="Morien E."/>
            <person name="Nambeesan S."/>
            <person name="Nguyen T."/>
            <person name="Pegot-Espagnet P."/>
            <person name="Pouilly N."/>
            <person name="Raftis F."/>
            <person name="Sallet E."/>
            <person name="Schiex T."/>
            <person name="Thomas J."/>
            <person name="Vandecasteele C."/>
            <person name="Vares D."/>
            <person name="Vear F."/>
            <person name="Vautrin S."/>
            <person name="Crespi M."/>
            <person name="Mangin B."/>
            <person name="Burke J.M."/>
            <person name="Salse J."/>
            <person name="Munos S."/>
            <person name="Vincourt P."/>
            <person name="Rieseberg L.H."/>
            <person name="Langlade N.B."/>
        </authorList>
    </citation>
    <scope>NUCLEOTIDE SEQUENCE</scope>
    <source>
        <tissue evidence="2">Leaves</tissue>
    </source>
</reference>
<keyword evidence="1" id="KW-1133">Transmembrane helix</keyword>
<dbReference type="EMBL" id="MNCJ02000329">
    <property type="protein sequence ID" value="KAF5769357.1"/>
    <property type="molecule type" value="Genomic_DNA"/>
</dbReference>
<protein>
    <submittedName>
        <fullName evidence="2">Uncharacterized protein</fullName>
    </submittedName>
</protein>
<gene>
    <name evidence="2" type="ORF">HanXRQr2_Chr14g0647291</name>
</gene>
<evidence type="ECO:0000256" key="1">
    <source>
        <dbReference type="SAM" id="Phobius"/>
    </source>
</evidence>
<dbReference type="Proteomes" id="UP000215914">
    <property type="component" value="Unassembled WGS sequence"/>
</dbReference>
<dbReference type="AlphaFoldDB" id="A0A9K3E9E1"/>
<keyword evidence="1" id="KW-0812">Transmembrane</keyword>
<dbReference type="Gramene" id="mRNA:HanXRQr2_Chr14g0647291">
    <property type="protein sequence ID" value="CDS:HanXRQr2_Chr14g0647291.1"/>
    <property type="gene ID" value="HanXRQr2_Chr14g0647291"/>
</dbReference>
<keyword evidence="1" id="KW-0472">Membrane</keyword>
<name>A0A9K3E9E1_HELAN</name>
<evidence type="ECO:0000313" key="2">
    <source>
        <dbReference type="EMBL" id="KAF5769357.1"/>
    </source>
</evidence>
<evidence type="ECO:0000313" key="3">
    <source>
        <dbReference type="Proteomes" id="UP000215914"/>
    </source>
</evidence>
<organism evidence="2 3">
    <name type="scientific">Helianthus annuus</name>
    <name type="common">Common sunflower</name>
    <dbReference type="NCBI Taxonomy" id="4232"/>
    <lineage>
        <taxon>Eukaryota</taxon>
        <taxon>Viridiplantae</taxon>
        <taxon>Streptophyta</taxon>
        <taxon>Embryophyta</taxon>
        <taxon>Tracheophyta</taxon>
        <taxon>Spermatophyta</taxon>
        <taxon>Magnoliopsida</taxon>
        <taxon>eudicotyledons</taxon>
        <taxon>Gunneridae</taxon>
        <taxon>Pentapetalae</taxon>
        <taxon>asterids</taxon>
        <taxon>campanulids</taxon>
        <taxon>Asterales</taxon>
        <taxon>Asteraceae</taxon>
        <taxon>Asteroideae</taxon>
        <taxon>Heliantheae alliance</taxon>
        <taxon>Heliantheae</taxon>
        <taxon>Helianthus</taxon>
    </lineage>
</organism>
<comment type="caution">
    <text evidence="2">The sequence shown here is derived from an EMBL/GenBank/DDBJ whole genome shotgun (WGS) entry which is preliminary data.</text>
</comment>
<keyword evidence="3" id="KW-1185">Reference proteome</keyword>
<accession>A0A9K3E9E1</accession>
<feature type="transmembrane region" description="Helical" evidence="1">
    <location>
        <begin position="55"/>
        <end position="78"/>
    </location>
</feature>